<dbReference type="PROSITE" id="PS50994">
    <property type="entry name" value="INTEGRASE"/>
    <property type="match status" value="1"/>
</dbReference>
<feature type="compositionally biased region" description="Basic residues" evidence="1">
    <location>
        <begin position="424"/>
        <end position="440"/>
    </location>
</feature>
<feature type="region of interest" description="Disordered" evidence="1">
    <location>
        <begin position="420"/>
        <end position="483"/>
    </location>
</feature>
<feature type="compositionally biased region" description="Polar residues" evidence="1">
    <location>
        <begin position="452"/>
        <end position="468"/>
    </location>
</feature>
<evidence type="ECO:0000259" key="2">
    <source>
        <dbReference type="PROSITE" id="PS50994"/>
    </source>
</evidence>
<proteinExistence type="predicted"/>
<organism evidence="3 4">
    <name type="scientific">Tanacetum coccineum</name>
    <dbReference type="NCBI Taxonomy" id="301880"/>
    <lineage>
        <taxon>Eukaryota</taxon>
        <taxon>Viridiplantae</taxon>
        <taxon>Streptophyta</taxon>
        <taxon>Embryophyta</taxon>
        <taxon>Tracheophyta</taxon>
        <taxon>Spermatophyta</taxon>
        <taxon>Magnoliopsida</taxon>
        <taxon>eudicotyledons</taxon>
        <taxon>Gunneridae</taxon>
        <taxon>Pentapetalae</taxon>
        <taxon>asterids</taxon>
        <taxon>campanulids</taxon>
        <taxon>Asterales</taxon>
        <taxon>Asteraceae</taxon>
        <taxon>Asteroideae</taxon>
        <taxon>Anthemideae</taxon>
        <taxon>Anthemidinae</taxon>
        <taxon>Tanacetum</taxon>
    </lineage>
</organism>
<dbReference type="PANTHER" id="PTHR42648:SF32">
    <property type="entry name" value="RIBONUCLEASE H-LIKE DOMAIN, GAG-PRE-INTEGRASE DOMAIN PROTEIN-RELATED"/>
    <property type="match status" value="1"/>
</dbReference>
<protein>
    <submittedName>
        <fullName evidence="3">Retrovirus-related pol polyprotein from transposon TNT 1-94</fullName>
    </submittedName>
</protein>
<dbReference type="InterPro" id="IPR036397">
    <property type="entry name" value="RNaseH_sf"/>
</dbReference>
<dbReference type="Gene3D" id="3.30.420.10">
    <property type="entry name" value="Ribonuclease H-like superfamily/Ribonuclease H"/>
    <property type="match status" value="1"/>
</dbReference>
<evidence type="ECO:0000313" key="3">
    <source>
        <dbReference type="EMBL" id="GJT77608.1"/>
    </source>
</evidence>
<reference evidence="3" key="1">
    <citation type="journal article" date="2022" name="Int. J. Mol. Sci.">
        <title>Draft Genome of Tanacetum Coccineum: Genomic Comparison of Closely Related Tanacetum-Family Plants.</title>
        <authorList>
            <person name="Yamashiro T."/>
            <person name="Shiraishi A."/>
            <person name="Nakayama K."/>
            <person name="Satake H."/>
        </authorList>
    </citation>
    <scope>NUCLEOTIDE SEQUENCE</scope>
</reference>
<keyword evidence="4" id="KW-1185">Reference proteome</keyword>
<dbReference type="SUPFAM" id="SSF53098">
    <property type="entry name" value="Ribonuclease H-like"/>
    <property type="match status" value="1"/>
</dbReference>
<dbReference type="EMBL" id="BQNB010018727">
    <property type="protein sequence ID" value="GJT77608.1"/>
    <property type="molecule type" value="Genomic_DNA"/>
</dbReference>
<comment type="caution">
    <text evidence="3">The sequence shown here is derived from an EMBL/GenBank/DDBJ whole genome shotgun (WGS) entry which is preliminary data.</text>
</comment>
<evidence type="ECO:0000256" key="1">
    <source>
        <dbReference type="SAM" id="MobiDB-lite"/>
    </source>
</evidence>
<dbReference type="PANTHER" id="PTHR42648">
    <property type="entry name" value="TRANSPOSASE, PUTATIVE-RELATED"/>
    <property type="match status" value="1"/>
</dbReference>
<dbReference type="Proteomes" id="UP001151760">
    <property type="component" value="Unassembled WGS sequence"/>
</dbReference>
<feature type="domain" description="Integrase catalytic" evidence="2">
    <location>
        <begin position="474"/>
        <end position="649"/>
    </location>
</feature>
<dbReference type="InterPro" id="IPR012337">
    <property type="entry name" value="RNaseH-like_sf"/>
</dbReference>
<accession>A0ABQ5GPM2</accession>
<dbReference type="InterPro" id="IPR039537">
    <property type="entry name" value="Retrotran_Ty1/copia-like"/>
</dbReference>
<reference evidence="3" key="2">
    <citation type="submission" date="2022-01" db="EMBL/GenBank/DDBJ databases">
        <authorList>
            <person name="Yamashiro T."/>
            <person name="Shiraishi A."/>
            <person name="Satake H."/>
            <person name="Nakayama K."/>
        </authorList>
    </citation>
    <scope>NUCLEOTIDE SEQUENCE</scope>
</reference>
<sequence length="731" mass="84646">MQRTSLTKQERECKLYDEFDKFAYKKGETLREFYLRFSLLLNDMNIYNMKLEQFQVKTKFLNTLPPEWSVTDVKLVQDLHTTKVDQLHAYLGQHEFHANEVRLMHERNSDPLALSPRYGSPYQSQQYSTHQSSTPLSITLPSNDYQSLVYHNVYSPSSYIPQLEYAPTINKQPEFSQPDLGLIILVFQKGDYLIDAINHMMTFLTAVVTSHYLTTNNQLRNSSNPRQQATINNRRVTLQPIIGYNTSLDAVYMDIHSRRQVEAFWKKQRTVIRYNCKGEGHMSKQCTKPKRKRDYSWFKDKAIPSSEQSNVVNHSETEITSDSNIIPYSYASLQEKVLEITALKDDLRKLKGKALVDNAISKHTIYPEMLKIDVEPITPKLLHKRTAHSAYIKHTQEETAVLRDLVDHVKANYPLDHSLESACRKPRKSKTNVHVSKSKVLKSVSANKKEPNQSWGSIVSDVPSSSFDECSKKKPHKPKSEDTNQEKLYLLHMDLCGPMRVTSVNGKKYILVIVDDYSRFTWVKCLRSKDEAPDFIIKFLKMIQVRLKVHVRRIRTDNGTKFVNQTLREYYEKVGISHETSVARSPQQNGIVERRNRTLIEAARTMLIYAKALLFLWAEAVATACYTQNHSIIRLRHSNNPYFRPYILDIDPYNNQFRTRALSLLLFTFVPPSRNDWDLLIQPLFDELLTPPPSVDYPAPKVIARIHEVEAPVPAVSYGSLLQQMVTKRAQ</sequence>
<evidence type="ECO:0000313" key="4">
    <source>
        <dbReference type="Proteomes" id="UP001151760"/>
    </source>
</evidence>
<name>A0ABQ5GPM2_9ASTR</name>
<gene>
    <name evidence="3" type="ORF">Tco_1044333</name>
</gene>
<dbReference type="InterPro" id="IPR001584">
    <property type="entry name" value="Integrase_cat-core"/>
</dbReference>
<dbReference type="Pfam" id="PF00665">
    <property type="entry name" value="rve"/>
    <property type="match status" value="1"/>
</dbReference>